<dbReference type="NCBIfam" id="TIGR04222">
    <property type="entry name" value="near_uncomplex"/>
    <property type="match status" value="1"/>
</dbReference>
<dbReference type="RefSeq" id="WP_111869795.1">
    <property type="nucleotide sequence ID" value="NZ_QLYX01000010.1"/>
</dbReference>
<name>A0A365H1X6_9ACTN</name>
<dbReference type="Proteomes" id="UP000251891">
    <property type="component" value="Unassembled WGS sequence"/>
</dbReference>
<evidence type="ECO:0000256" key="1">
    <source>
        <dbReference type="SAM" id="Phobius"/>
    </source>
</evidence>
<keyword evidence="1" id="KW-0812">Transmembrane</keyword>
<gene>
    <name evidence="2" type="ORF">DPM19_21650</name>
</gene>
<feature type="transmembrane region" description="Helical" evidence="1">
    <location>
        <begin position="152"/>
        <end position="172"/>
    </location>
</feature>
<reference evidence="2 3" key="1">
    <citation type="submission" date="2018-06" db="EMBL/GenBank/DDBJ databases">
        <title>Actinomadura craniellae sp. nov. isolated from marine sponge Craniella sp.</title>
        <authorList>
            <person name="Li L."/>
            <person name="Xu Q.H."/>
            <person name="Lin H.W."/>
            <person name="Lu Y.H."/>
        </authorList>
    </citation>
    <scope>NUCLEOTIDE SEQUENCE [LARGE SCALE GENOMIC DNA]</scope>
    <source>
        <strain evidence="2 3">LHW63021</strain>
    </source>
</reference>
<dbReference type="EMBL" id="QLYX01000010">
    <property type="protein sequence ID" value="RAY13101.1"/>
    <property type="molecule type" value="Genomic_DNA"/>
</dbReference>
<proteinExistence type="predicted"/>
<feature type="transmembrane region" description="Helical" evidence="1">
    <location>
        <begin position="178"/>
        <end position="198"/>
    </location>
</feature>
<protein>
    <submittedName>
        <fullName evidence="2">TIGR04222 domain-containing membrane protein</fullName>
    </submittedName>
</protein>
<dbReference type="InterPro" id="IPR026467">
    <property type="entry name" value="Ser/Gly_Cys_C_dom"/>
</dbReference>
<feature type="transmembrane region" description="Helical" evidence="1">
    <location>
        <begin position="12"/>
        <end position="35"/>
    </location>
</feature>
<dbReference type="AlphaFoldDB" id="A0A365H1X6"/>
<organism evidence="2 3">
    <name type="scientific">Actinomadura craniellae</name>
    <dbReference type="NCBI Taxonomy" id="2231787"/>
    <lineage>
        <taxon>Bacteria</taxon>
        <taxon>Bacillati</taxon>
        <taxon>Actinomycetota</taxon>
        <taxon>Actinomycetes</taxon>
        <taxon>Streptosporangiales</taxon>
        <taxon>Thermomonosporaceae</taxon>
        <taxon>Actinomadura</taxon>
    </lineage>
</organism>
<evidence type="ECO:0000313" key="2">
    <source>
        <dbReference type="EMBL" id="RAY13101.1"/>
    </source>
</evidence>
<comment type="caution">
    <text evidence="2">The sequence shown here is derived from an EMBL/GenBank/DDBJ whole genome shotgun (WGS) entry which is preliminary data.</text>
</comment>
<keyword evidence="1" id="KW-1133">Transmembrane helix</keyword>
<keyword evidence="3" id="KW-1185">Reference proteome</keyword>
<keyword evidence="1" id="KW-0472">Membrane</keyword>
<evidence type="ECO:0000313" key="3">
    <source>
        <dbReference type="Proteomes" id="UP000251891"/>
    </source>
</evidence>
<sequence length="302" mass="30321">MEGDTWGISGPAFIAGFAAAGAVLFVVTLALRFLLRRGRSASRELHPYEIAYLIGGASRATAAALAGLRLMGLIASPARGRVALAPAAPAVRAPLDNPLDDALVAALRRKGSARVNTVPAVPEVRQVLDGLAAGLERDGYALGSRERSALRWTVLPLLTLFAIGVARLVAGLSNDRPVLFLVIALVVLAVVVLGLLLAPTPRASGAGRRALRDARRRGESLNPAMSPAWATYGPSGAALGVALYGGLALSSIDPDFATQAEIQRNLAVGDSGGSSSYYGGGTSSCGGGGGGCGGGGGGGCGG</sequence>
<accession>A0A365H1X6</accession>